<dbReference type="InterPro" id="IPR027417">
    <property type="entry name" value="P-loop_NTPase"/>
</dbReference>
<evidence type="ECO:0000313" key="5">
    <source>
        <dbReference type="EMBL" id="TAJ43228.1"/>
    </source>
</evidence>
<keyword evidence="1" id="KW-0813">Transport</keyword>
<dbReference type="EMBL" id="PGCL01000010">
    <property type="protein sequence ID" value="TAJ43228.1"/>
    <property type="molecule type" value="Genomic_DNA"/>
</dbReference>
<dbReference type="InterPro" id="IPR003439">
    <property type="entry name" value="ABC_transporter-like_ATP-bd"/>
</dbReference>
<evidence type="ECO:0000256" key="3">
    <source>
        <dbReference type="ARBA" id="ARBA00022840"/>
    </source>
</evidence>
<dbReference type="InterPro" id="IPR003593">
    <property type="entry name" value="AAA+_ATPase"/>
</dbReference>
<dbReference type="PANTHER" id="PTHR43423:SF1">
    <property type="entry name" value="ABC TRANSPORTER I FAMILY MEMBER 17"/>
    <property type="match status" value="1"/>
</dbReference>
<dbReference type="InterPro" id="IPR017871">
    <property type="entry name" value="ABC_transporter-like_CS"/>
</dbReference>
<evidence type="ECO:0000256" key="2">
    <source>
        <dbReference type="ARBA" id="ARBA00022741"/>
    </source>
</evidence>
<keyword evidence="3" id="KW-0067">ATP-binding</keyword>
<comment type="caution">
    <text evidence="5">The sequence shown here is derived from an EMBL/GenBank/DDBJ whole genome shotgun (WGS) entry which is preliminary data.</text>
</comment>
<dbReference type="GO" id="GO:0016887">
    <property type="term" value="F:ATP hydrolysis activity"/>
    <property type="evidence" value="ECO:0007669"/>
    <property type="project" value="InterPro"/>
</dbReference>
<sequence length="229" mass="24840">MMGSAGARPGGRTLLRVEGLTKQAGDRTLFQDLSFSLDEGEVLCITGASGSGKSTLLRCLNGLIKADEGRIVLDGTDITGIDPPRLRRTVCLVGQQAVIFPGTVRDNLAHPFTFAINRDLPLPEWERMLMMVGLDPADLEKDAGVLSGGERQRLAIARALAISPTVLLLDEPTSALDEGSKRRVEETIRRLNREAGTTILIVTHDTAQAERLCRRRLHLEAGHGEVRNG</sequence>
<dbReference type="PROSITE" id="PS50893">
    <property type="entry name" value="ABC_TRANSPORTER_2"/>
    <property type="match status" value="1"/>
</dbReference>
<accession>A0A483CV69</accession>
<dbReference type="Proteomes" id="UP000292580">
    <property type="component" value="Unassembled WGS sequence"/>
</dbReference>
<gene>
    <name evidence="5" type="ORF">CUJ86_11575</name>
</gene>
<evidence type="ECO:0000259" key="4">
    <source>
        <dbReference type="PROSITE" id="PS50893"/>
    </source>
</evidence>
<dbReference type="OrthoDB" id="18209at2157"/>
<dbReference type="Gene3D" id="3.40.50.300">
    <property type="entry name" value="P-loop containing nucleotide triphosphate hydrolases"/>
    <property type="match status" value="1"/>
</dbReference>
<dbReference type="AlphaFoldDB" id="A0A483CV69"/>
<proteinExistence type="predicted"/>
<feature type="domain" description="ABC transporter" evidence="4">
    <location>
        <begin position="15"/>
        <end position="226"/>
    </location>
</feature>
<evidence type="ECO:0000256" key="1">
    <source>
        <dbReference type="ARBA" id="ARBA00022448"/>
    </source>
</evidence>
<dbReference type="Pfam" id="PF00005">
    <property type="entry name" value="ABC_tran"/>
    <property type="match status" value="1"/>
</dbReference>
<reference evidence="5 6" key="1">
    <citation type="submission" date="2017-11" db="EMBL/GenBank/DDBJ databases">
        <title>Isolation and Characterization of Methanofollis Species from Methane Seep Offshore SW Taiwan.</title>
        <authorList>
            <person name="Teng N.-H."/>
            <person name="Lai M.-C."/>
            <person name="Chen S.-C."/>
        </authorList>
    </citation>
    <scope>NUCLEOTIDE SEQUENCE [LARGE SCALE GENOMIC DNA]</scope>
    <source>
        <strain evidence="5 6">FWC-SCC2</strain>
    </source>
</reference>
<evidence type="ECO:0000313" key="6">
    <source>
        <dbReference type="Proteomes" id="UP000292580"/>
    </source>
</evidence>
<protein>
    <submittedName>
        <fullName evidence="5">Choline transporter</fullName>
    </submittedName>
</protein>
<dbReference type="SMART" id="SM00382">
    <property type="entry name" value="AAA"/>
    <property type="match status" value="1"/>
</dbReference>
<dbReference type="GO" id="GO:0005524">
    <property type="term" value="F:ATP binding"/>
    <property type="evidence" value="ECO:0007669"/>
    <property type="project" value="UniProtKB-KW"/>
</dbReference>
<dbReference type="PANTHER" id="PTHR43423">
    <property type="entry name" value="ABC TRANSPORTER I FAMILY MEMBER 17"/>
    <property type="match status" value="1"/>
</dbReference>
<dbReference type="RefSeq" id="WP_130647735.1">
    <property type="nucleotide sequence ID" value="NZ_PGCL01000010.1"/>
</dbReference>
<organism evidence="5 6">
    <name type="scientific">Methanofollis fontis</name>
    <dbReference type="NCBI Taxonomy" id="2052832"/>
    <lineage>
        <taxon>Archaea</taxon>
        <taxon>Methanobacteriati</taxon>
        <taxon>Methanobacteriota</taxon>
        <taxon>Stenosarchaea group</taxon>
        <taxon>Methanomicrobia</taxon>
        <taxon>Methanomicrobiales</taxon>
        <taxon>Methanomicrobiaceae</taxon>
        <taxon>Methanofollis</taxon>
    </lineage>
</organism>
<name>A0A483CV69_9EURY</name>
<keyword evidence="2" id="KW-0547">Nucleotide-binding</keyword>
<dbReference type="PROSITE" id="PS00211">
    <property type="entry name" value="ABC_TRANSPORTER_1"/>
    <property type="match status" value="1"/>
</dbReference>
<keyword evidence="6" id="KW-1185">Reference proteome</keyword>
<dbReference type="SUPFAM" id="SSF52540">
    <property type="entry name" value="P-loop containing nucleoside triphosphate hydrolases"/>
    <property type="match status" value="1"/>
</dbReference>